<protein>
    <submittedName>
        <fullName evidence="3">Outer membrane autotransporter protein</fullName>
    </submittedName>
</protein>
<dbReference type="Proteomes" id="UP000245754">
    <property type="component" value="Unassembled WGS sequence"/>
</dbReference>
<name>A0A316F7X3_9BURK</name>
<dbReference type="PROSITE" id="PS51208">
    <property type="entry name" value="AUTOTRANSPORTER"/>
    <property type="match status" value="1"/>
</dbReference>
<proteinExistence type="predicted"/>
<dbReference type="PANTHER" id="PTHR35037:SF3">
    <property type="entry name" value="C-TERMINAL REGION OF AIDA-LIKE PROTEIN"/>
    <property type="match status" value="1"/>
</dbReference>
<dbReference type="InterPro" id="IPR043990">
    <property type="entry name" value="AC_1"/>
</dbReference>
<dbReference type="SUPFAM" id="SSF51126">
    <property type="entry name" value="Pectin lyase-like"/>
    <property type="match status" value="6"/>
</dbReference>
<gene>
    <name evidence="3" type="ORF">C7419_105169</name>
</gene>
<dbReference type="CDD" id="cd01344">
    <property type="entry name" value="PL2_Passenger_AT"/>
    <property type="match status" value="1"/>
</dbReference>
<dbReference type="Gene3D" id="2.40.128.130">
    <property type="entry name" value="Autotransporter beta-domain"/>
    <property type="match status" value="1"/>
</dbReference>
<keyword evidence="1" id="KW-0732">Signal</keyword>
<dbReference type="SUPFAM" id="SSF103515">
    <property type="entry name" value="Autotransporter"/>
    <property type="match status" value="1"/>
</dbReference>
<feature type="domain" description="Autotransporter" evidence="2">
    <location>
        <begin position="1966"/>
        <end position="2246"/>
    </location>
</feature>
<organism evidence="3 4">
    <name type="scientific">Cupriavidus plantarum</name>
    <dbReference type="NCBI Taxonomy" id="942865"/>
    <lineage>
        <taxon>Bacteria</taxon>
        <taxon>Pseudomonadati</taxon>
        <taxon>Pseudomonadota</taxon>
        <taxon>Betaproteobacteria</taxon>
        <taxon>Burkholderiales</taxon>
        <taxon>Burkholderiaceae</taxon>
        <taxon>Cupriavidus</taxon>
    </lineage>
</organism>
<sequence length="2246" mass="219955">MLQINGGTLAVVNGGAFDGAIAGAGGNLQLGGGTLALGGESTYTGATSVAAGATLRIGTGATVGSYAGNITDNGLVVFDRSDALSYGGALTGTGALTHAGTGTLVLTGANTHAGITTIDRGTLQIGDGGTIGSVAGNIVNNGTLAFDRADSLTQNGRVSGTGSLTQAGAGVLTLMAANTYTGITTVSAGTLRIDGDQSAATGAVNVGAGATLAGMGTTGGDVSVADGGHLAGMQGQTLTMHGLLLGASAQTDVSLAVPSTAGLFNVTGDLTLGGKLNVTSTGAFGPGVYRIIQYGGALTDSGMTLGTVPAGSTANVDLLLQTSIPNQINVVNAVGAGPLTFWDGDTPAQFNNGVVNGSSGTWRAGNDAWTNSAGAINAPWQMGGFAIFQGTAGTVSVDNGSGPVSFSGAQFAIDGYHLAGQSLTTDTADTIVRVGDGTQAGAAMNATIDAVIQGTGGLDKTDLGTLSLTAVNTYGGATSVSAGTLRLAGAGTLGAGAASIAGGATLLIDAPTSGSYTFGQSLTGTGTLRATLASPTDVFAFGTGVGGAFGGTVALGQGTFALSGTNAASLAGATLQLEAGNVTTVGTGTQTVGNLTLGGGTLTYGASVDNKVSASTLTLTGGTVRIDPASTATTGNLLAQDEGVSRQLVQAGSVAGAATSIALADTTGAPLSAGTANIVQGGGTVAVGSYDYALTTGGTNDGLYAAVRLSQLNLQAGQTLSLSADAAAPAGADELHARVTGAGGLRIDATGVITLGNQANDYTGATHVATGTLRLGTDTALGQTTLLDVAGGAAADLNGKVQRVGMLSGAGALHVNGGTLTIADGGTFGGVIDGSAGGLNLSAGTLVLTGANSYTGATTIASGGILQLGAADTAGSYGGTIADNGQLIFNRSDDVVHAATIMGNGTLKQAGSGDLTLAGANTYAGGTTVASGTLTLQQGNGAGTGAIANAAALQLAFAADSTLANELSGAGTLHKSGAGTATLTAAGSTQGDVTVDAGTLRWAQTGAFNAANYTTASGATTAMAGDASLAVAGTLQQAAGASLHVAVGSAEPVISANTANLDGTLSVTGLATGAPNTASALTSTDFTILHTTGGITGNFSGVALDRASQVDYLVVGGKIVNGSDYNVGFDLAWTAGSALGNGNFTLSNAADTFNADVVLASQTGSFASGWDGKTLTKAGTGTLILSATNTYDGDTKIGAGTVRTAVANAFAASANVNVASGATLDLDSFNQRAANLSGAGSITLGSAFLDAAQTADTAFSGVISGSGGLVKSGAGSLTLSGANTYAAGTTILSGALIAPRAAALGSGAIDNAGTLQLSFAADETLANTLAGPGNLTKTGAGTALLTAGGTQGSVTVSEGTLKFGQTGAFNVTGDHITAAGATTALTAAATLDVIGNAALDGTLSDVAGPGQPAVSARTIALGAASLYSLSGYSAPAAATASELAFSRYTVLSAAQAGGLTGTFANVTLAGANSATDYLAVTSFYGPQTYEVGLALSWYAGASATPQVAHGTFTLAAAGGLFDLDAVLADQPANAALGWDGRTLTKAGEGTLQLSKSNTHTGATLINGGILRAGAADVIASSERVQVATGATFDLNGFAQRVNNLSGTGSVALAAAALTVANNADTEFAGRIGGTGSVRKTGGAKLTLSNDNTYTGGTTIEQGVLQLGNGGMAGSVTGDIVNQGSLVVDRGNTYAYDGVISGGGNLVKQGAGPLILSRTQTYTGPTDVGAGALILLNEARLASTQPVTVAPGATLGGYGGVMGSVVNQGLLAVADAAPGFASGPAGHFVVGGSLTNGGEIRMASPVPASTLTIQGDYIGNNGLLTLSTALGGDNSATDRMVVEGSTSGATRVAINNSGGTGAQTVNGIEVVHVRGTSAGAFALQGRVVAGPYEYRLTQGTPGGNDGNWYLTSTDTTPAPSPAPTPGPQLRPEAGTYLANQSAANALFVHTLHDRMGEPNFVDGSRNGRARLANGWVRLAGTSSDATAAGGKLDQSLRGGFAQFGGDMVRWQGDGQPSRVHMGVMGAAGRITSSSSVQGLANTAHGAVDAYSAGVYGTWYRNDDRPAGPYLDGWLQYGWYDNKTNGSMLPGVQYASHNWTGSLEGGYTALLGEGRQGRLYVQPQLQLIYSSYHQGDIVETNGTRVQTKDVGGWLTRLGVTVFGQSQLAGGQSVQPYAALNWWHAQNQPAVVMSGATVQDGTPRDRFETKFGAQARLTRNWHLWGDVGFQTGADSYSSVQGQLGVKYVW</sequence>
<comment type="caution">
    <text evidence="3">The sequence shown here is derived from an EMBL/GenBank/DDBJ whole genome shotgun (WGS) entry which is preliminary data.</text>
</comment>
<reference evidence="3 4" key="1">
    <citation type="submission" date="2018-05" db="EMBL/GenBank/DDBJ databases">
        <title>Genomic Encyclopedia of Type Strains, Phase IV (KMG-V): Genome sequencing to study the core and pangenomes of soil and plant-associated prokaryotes.</title>
        <authorList>
            <person name="Whitman W."/>
        </authorList>
    </citation>
    <scope>NUCLEOTIDE SEQUENCE [LARGE SCALE GENOMIC DNA]</scope>
    <source>
        <strain evidence="3 4">SLV-132</strain>
    </source>
</reference>
<dbReference type="PANTHER" id="PTHR35037">
    <property type="entry name" value="C-TERMINAL REGION OF AIDA-LIKE PROTEIN"/>
    <property type="match status" value="1"/>
</dbReference>
<keyword evidence="4" id="KW-1185">Reference proteome</keyword>
<dbReference type="SMART" id="SM00869">
    <property type="entry name" value="Autotransporter"/>
    <property type="match status" value="1"/>
</dbReference>
<dbReference type="Pfam" id="PF18883">
    <property type="entry name" value="AC_1"/>
    <property type="match status" value="1"/>
</dbReference>
<dbReference type="InterPro" id="IPR012332">
    <property type="entry name" value="Autotransporter_pectin_lyase_C"/>
</dbReference>
<dbReference type="InterPro" id="IPR013425">
    <property type="entry name" value="Autotrns_rpt"/>
</dbReference>
<dbReference type="Gene3D" id="2.160.20.20">
    <property type="match status" value="4"/>
</dbReference>
<dbReference type="InterPro" id="IPR011050">
    <property type="entry name" value="Pectin_lyase_fold/virulence"/>
</dbReference>
<dbReference type="NCBIfam" id="TIGR01414">
    <property type="entry name" value="autotrans_barl"/>
    <property type="match status" value="1"/>
</dbReference>
<dbReference type="InterPro" id="IPR036709">
    <property type="entry name" value="Autotransporte_beta_dom_sf"/>
</dbReference>
<dbReference type="Pfam" id="PF12951">
    <property type="entry name" value="PATR"/>
    <property type="match status" value="14"/>
</dbReference>
<dbReference type="RefSeq" id="WP_109584830.1">
    <property type="nucleotide sequence ID" value="NZ_QGGT01000005.1"/>
</dbReference>
<dbReference type="EMBL" id="QGGT01000005">
    <property type="protein sequence ID" value="PWK33175.1"/>
    <property type="molecule type" value="Genomic_DNA"/>
</dbReference>
<evidence type="ECO:0000313" key="3">
    <source>
        <dbReference type="EMBL" id="PWK33175.1"/>
    </source>
</evidence>
<evidence type="ECO:0000313" key="4">
    <source>
        <dbReference type="Proteomes" id="UP000245754"/>
    </source>
</evidence>
<dbReference type="GO" id="GO:0019867">
    <property type="term" value="C:outer membrane"/>
    <property type="evidence" value="ECO:0007669"/>
    <property type="project" value="InterPro"/>
</dbReference>
<accession>A0A316F7X3</accession>
<evidence type="ECO:0000256" key="1">
    <source>
        <dbReference type="ARBA" id="ARBA00022729"/>
    </source>
</evidence>
<evidence type="ECO:0000259" key="2">
    <source>
        <dbReference type="PROSITE" id="PS51208"/>
    </source>
</evidence>
<dbReference type="InterPro" id="IPR005546">
    <property type="entry name" value="Autotransporte_beta"/>
</dbReference>
<dbReference type="InterPro" id="IPR006315">
    <property type="entry name" value="OM_autotransptr_brl_dom"/>
</dbReference>
<dbReference type="InterPro" id="IPR051551">
    <property type="entry name" value="Autotransporter_adhesion"/>
</dbReference>
<dbReference type="NCBIfam" id="TIGR02601">
    <property type="entry name" value="autotrns_rpt"/>
    <property type="match status" value="11"/>
</dbReference>